<dbReference type="KEGG" id="srd:SD10_02015"/>
<gene>
    <name evidence="2" type="ORF">SD10_02015</name>
</gene>
<dbReference type="PATRIC" id="fig|1379870.5.peg.444"/>
<sequence>MASKEDKQKRKQLLQEFKDKEQEAKSAQMPISKAELKDLFVHLDSSLQEEDCDDSLTLTEAFLLERHLPVDQTKAWLAQYGGYCDCEVLANVEDEFPKII</sequence>
<evidence type="ECO:0000313" key="2">
    <source>
        <dbReference type="EMBL" id="AKD53861.1"/>
    </source>
</evidence>
<dbReference type="RefSeq" id="WP_046375455.1">
    <property type="nucleotide sequence ID" value="NZ_CP010429.1"/>
</dbReference>
<dbReference type="HOGENOM" id="CLU_180056_0_0_10"/>
<reference evidence="2 3" key="1">
    <citation type="journal article" date="2014" name="Curr. Microbiol.">
        <title>Spirosoma radiotolerans sp. nov., a gamma-radiation-resistant bacterium isolated from gamma ray-irradiated soil.</title>
        <authorList>
            <person name="Lee J.J."/>
            <person name="Srinivasan S."/>
            <person name="Lim S."/>
            <person name="Joe M."/>
            <person name="Im S."/>
            <person name="Bae S.I."/>
            <person name="Park K.R."/>
            <person name="Han J.H."/>
            <person name="Park S.H."/>
            <person name="Joo B.M."/>
            <person name="Park S.J."/>
            <person name="Kim M.K."/>
        </authorList>
    </citation>
    <scope>NUCLEOTIDE SEQUENCE [LARGE SCALE GENOMIC DNA]</scope>
    <source>
        <strain evidence="2 3">DG5A</strain>
    </source>
</reference>
<dbReference type="AlphaFoldDB" id="A0A0E3V5Q8"/>
<evidence type="ECO:0008006" key="4">
    <source>
        <dbReference type="Google" id="ProtNLM"/>
    </source>
</evidence>
<evidence type="ECO:0000256" key="1">
    <source>
        <dbReference type="SAM" id="MobiDB-lite"/>
    </source>
</evidence>
<dbReference type="Pfam" id="PF10905">
    <property type="entry name" value="DUF2695"/>
    <property type="match status" value="1"/>
</dbReference>
<name>A0A0E3V5Q8_9BACT</name>
<keyword evidence="3" id="KW-1185">Reference proteome</keyword>
<protein>
    <recommendedName>
        <fullName evidence="4">DUF2695 domain-containing protein</fullName>
    </recommendedName>
</protein>
<evidence type="ECO:0000313" key="3">
    <source>
        <dbReference type="Proteomes" id="UP000033054"/>
    </source>
</evidence>
<proteinExistence type="predicted"/>
<dbReference type="OrthoDB" id="95751at2"/>
<dbReference type="EMBL" id="CP010429">
    <property type="protein sequence ID" value="AKD53861.1"/>
    <property type="molecule type" value="Genomic_DNA"/>
</dbReference>
<accession>A0A0E3V5Q8</accession>
<dbReference type="Proteomes" id="UP000033054">
    <property type="component" value="Chromosome"/>
</dbReference>
<dbReference type="InterPro" id="IPR024248">
    <property type="entry name" value="DUF2695"/>
</dbReference>
<feature type="region of interest" description="Disordered" evidence="1">
    <location>
        <begin position="1"/>
        <end position="30"/>
    </location>
</feature>
<organism evidence="2 3">
    <name type="scientific">Spirosoma radiotolerans</name>
    <dbReference type="NCBI Taxonomy" id="1379870"/>
    <lineage>
        <taxon>Bacteria</taxon>
        <taxon>Pseudomonadati</taxon>
        <taxon>Bacteroidota</taxon>
        <taxon>Cytophagia</taxon>
        <taxon>Cytophagales</taxon>
        <taxon>Cytophagaceae</taxon>
        <taxon>Spirosoma</taxon>
    </lineage>
</organism>